<evidence type="ECO:0000256" key="1">
    <source>
        <dbReference type="ARBA" id="ARBA00001964"/>
    </source>
</evidence>
<protein>
    <recommendedName>
        <fullName evidence="4">Transketolase-like pyrimidine-binding domain-containing protein</fullName>
    </recommendedName>
</protein>
<dbReference type="PANTHER" id="PTHR43257:SF2">
    <property type="entry name" value="PYRUVATE DEHYDROGENASE E1 COMPONENT SUBUNIT BETA"/>
    <property type="match status" value="1"/>
</dbReference>
<dbReference type="FunFam" id="3.40.50.970:FF:000001">
    <property type="entry name" value="Pyruvate dehydrogenase E1 beta subunit"/>
    <property type="match status" value="1"/>
</dbReference>
<evidence type="ECO:0000256" key="2">
    <source>
        <dbReference type="ARBA" id="ARBA00023002"/>
    </source>
</evidence>
<dbReference type="RefSeq" id="WP_063947982.1">
    <property type="nucleotide sequence ID" value="NZ_LXPS01000007.1"/>
</dbReference>
<feature type="domain" description="Transketolase-like pyrimidine-binding" evidence="4">
    <location>
        <begin position="4"/>
        <end position="179"/>
    </location>
</feature>
<dbReference type="InterPro" id="IPR029061">
    <property type="entry name" value="THDP-binding"/>
</dbReference>
<dbReference type="PANTHER" id="PTHR43257">
    <property type="entry name" value="PYRUVATE DEHYDROGENASE E1 COMPONENT BETA SUBUNIT"/>
    <property type="match status" value="1"/>
</dbReference>
<gene>
    <name evidence="5" type="ORF">A7J57_22645</name>
</gene>
<dbReference type="InterPro" id="IPR005475">
    <property type="entry name" value="Transketolase-like_Pyr-bd"/>
</dbReference>
<evidence type="ECO:0000259" key="4">
    <source>
        <dbReference type="SMART" id="SM00861"/>
    </source>
</evidence>
<organism evidence="5 6">
    <name type="scientific">Agrobacterium tumefaciens</name>
    <dbReference type="NCBI Taxonomy" id="358"/>
    <lineage>
        <taxon>Bacteria</taxon>
        <taxon>Pseudomonadati</taxon>
        <taxon>Pseudomonadota</taxon>
        <taxon>Alphaproteobacteria</taxon>
        <taxon>Hyphomicrobiales</taxon>
        <taxon>Rhizobiaceae</taxon>
        <taxon>Rhizobium/Agrobacterium group</taxon>
        <taxon>Agrobacterium</taxon>
        <taxon>Agrobacterium tumefaciens complex</taxon>
    </lineage>
</organism>
<dbReference type="SUPFAM" id="SSF52518">
    <property type="entry name" value="Thiamin diphosphate-binding fold (THDP-binding)"/>
    <property type="match status" value="1"/>
</dbReference>
<dbReference type="InterPro" id="IPR009014">
    <property type="entry name" value="Transketo_C/PFOR_II"/>
</dbReference>
<dbReference type="Pfam" id="PF02780">
    <property type="entry name" value="Transketolase_C"/>
    <property type="match status" value="1"/>
</dbReference>
<keyword evidence="2" id="KW-0560">Oxidoreductase</keyword>
<dbReference type="InterPro" id="IPR033248">
    <property type="entry name" value="Transketolase_C"/>
</dbReference>
<dbReference type="SMART" id="SM00861">
    <property type="entry name" value="Transket_pyr"/>
    <property type="match status" value="1"/>
</dbReference>
<keyword evidence="3" id="KW-0786">Thiamine pyrophosphate</keyword>
<dbReference type="FunFam" id="3.40.50.920:FF:000001">
    <property type="entry name" value="Pyruvate dehydrogenase E1 beta subunit"/>
    <property type="match status" value="1"/>
</dbReference>
<dbReference type="Proteomes" id="UP000077098">
    <property type="component" value="Unassembled WGS sequence"/>
</dbReference>
<evidence type="ECO:0000313" key="5">
    <source>
        <dbReference type="EMBL" id="OAE48204.1"/>
    </source>
</evidence>
<comment type="caution">
    <text evidence="5">The sequence shown here is derived from an EMBL/GenBank/DDBJ whole genome shotgun (WGS) entry which is preliminary data.</text>
</comment>
<reference evidence="5 6" key="1">
    <citation type="submission" date="2016-05" db="EMBL/GenBank/DDBJ databases">
        <authorList>
            <person name="Lavstsen T."/>
            <person name="Jespersen J.S."/>
        </authorList>
    </citation>
    <scope>NUCLEOTIDE SEQUENCE [LARGE SCALE GENOMIC DNA]</scope>
    <source>
        <strain evidence="5 6">KCJ1736</strain>
    </source>
</reference>
<dbReference type="GO" id="GO:0016491">
    <property type="term" value="F:oxidoreductase activity"/>
    <property type="evidence" value="ECO:0007669"/>
    <property type="project" value="UniProtKB-KW"/>
</dbReference>
<name>A0A176XH83_AGRTU</name>
<evidence type="ECO:0000256" key="3">
    <source>
        <dbReference type="ARBA" id="ARBA00023052"/>
    </source>
</evidence>
<dbReference type="Pfam" id="PF02779">
    <property type="entry name" value="Transket_pyr"/>
    <property type="match status" value="1"/>
</dbReference>
<dbReference type="SUPFAM" id="SSF52922">
    <property type="entry name" value="TK C-terminal domain-like"/>
    <property type="match status" value="1"/>
</dbReference>
<proteinExistence type="predicted"/>
<dbReference type="AlphaFoldDB" id="A0A176XH83"/>
<sequence length="329" mass="35154">MARIKYYQALTRAIKEEMERDERVILMGEDVGPSGGIFAQTRGLHAAFGAKRVRDTPIAENGFVSAAVGAAMTGLRPVVEIGFEDFLTCCMEPLVNQAAKLRYMLGGQVSVPMVLYTFGGGGVNAGPQHSQSLAAWFAHVPGLKVVMPSTPRDVLGMVKAAIRDDNPVICLLSKKLIGTSGEVPDPGTELVSSIGEAAVVRSGRDVTIVAIGQMVQNALEASDLLADRGIDAEVIDLRSVSPLDTEAVLQSVLKTQRLVVVHEGHGPFGIGSEVVARICERAFGHLRWPPLRITPPFAPSPFTPSLEQIYLPSAERIADAISHPETEAI</sequence>
<dbReference type="EMBL" id="LXPS01000007">
    <property type="protein sequence ID" value="OAE48204.1"/>
    <property type="molecule type" value="Genomic_DNA"/>
</dbReference>
<dbReference type="NCBIfam" id="NF006667">
    <property type="entry name" value="PRK09212.1"/>
    <property type="match status" value="1"/>
</dbReference>
<accession>A0A176XH83</accession>
<dbReference type="Gene3D" id="3.40.50.920">
    <property type="match status" value="1"/>
</dbReference>
<dbReference type="Gene3D" id="3.40.50.970">
    <property type="match status" value="1"/>
</dbReference>
<evidence type="ECO:0000313" key="6">
    <source>
        <dbReference type="Proteomes" id="UP000077098"/>
    </source>
</evidence>
<dbReference type="CDD" id="cd07036">
    <property type="entry name" value="TPP_PYR_E1-PDHc-beta_like"/>
    <property type="match status" value="1"/>
</dbReference>
<comment type="cofactor">
    <cofactor evidence="1">
        <name>thiamine diphosphate</name>
        <dbReference type="ChEBI" id="CHEBI:58937"/>
    </cofactor>
</comment>